<dbReference type="STRING" id="984262.SGRA_0452"/>
<dbReference type="AlphaFoldDB" id="H6L9L3"/>
<dbReference type="HOGENOM" id="CLU_1634211_0_0_10"/>
<accession>H6L9L3</accession>
<name>H6L9L3_SAPGL</name>
<proteinExistence type="predicted"/>
<dbReference type="RefSeq" id="WP_014373437.1">
    <property type="nucleotide sequence ID" value="NC_016940.1"/>
</dbReference>
<protein>
    <submittedName>
        <fullName evidence="1">Uncharacterized protein</fullName>
    </submittedName>
</protein>
<dbReference type="InterPro" id="IPR030955">
    <property type="entry name" value="CHP04423"/>
</dbReference>
<dbReference type="NCBIfam" id="TIGR04423">
    <property type="entry name" value="casT3_TIGR04423"/>
    <property type="match status" value="1"/>
</dbReference>
<keyword evidence="2" id="KW-1185">Reference proteome</keyword>
<sequence length="162" mass="18459">MKIAEQKYKKREIALEEIKAGTYEGYIWRKSAERPELYSDGLKNSNKKSALDIEALKKALKADNDGFIVEAAFVDLASKESLHIRQLGKELKIYCVNLAEVEGNEAFKCIDHELRMAKNKEQIILFKEIWALVEAGNNEFKAAAFEPMGWAFAGFKNPKNEQ</sequence>
<dbReference type="KEGG" id="sgn:SGRA_0452"/>
<evidence type="ECO:0000313" key="2">
    <source>
        <dbReference type="Proteomes" id="UP000007519"/>
    </source>
</evidence>
<gene>
    <name evidence="1" type="ordered locus">SGRA_0452</name>
</gene>
<dbReference type="EMBL" id="CP002831">
    <property type="protein sequence ID" value="AFC23191.1"/>
    <property type="molecule type" value="Genomic_DNA"/>
</dbReference>
<dbReference type="OrthoDB" id="9946733at2"/>
<reference evidence="1 2" key="1">
    <citation type="journal article" date="2012" name="Stand. Genomic Sci.">
        <title>Complete genome sequencing and analysis of Saprospira grandis str. Lewin, a predatory marine bacterium.</title>
        <authorList>
            <person name="Saw J.H."/>
            <person name="Yuryev A."/>
            <person name="Kanbe M."/>
            <person name="Hou S."/>
            <person name="Young A.G."/>
            <person name="Aizawa S."/>
            <person name="Alam M."/>
        </authorList>
    </citation>
    <scope>NUCLEOTIDE SEQUENCE [LARGE SCALE GENOMIC DNA]</scope>
    <source>
        <strain evidence="1 2">Lewin</strain>
    </source>
</reference>
<dbReference type="Proteomes" id="UP000007519">
    <property type="component" value="Chromosome"/>
</dbReference>
<organism evidence="1 2">
    <name type="scientific">Saprospira grandis (strain Lewin)</name>
    <dbReference type="NCBI Taxonomy" id="984262"/>
    <lineage>
        <taxon>Bacteria</taxon>
        <taxon>Pseudomonadati</taxon>
        <taxon>Bacteroidota</taxon>
        <taxon>Saprospiria</taxon>
        <taxon>Saprospirales</taxon>
        <taxon>Saprospiraceae</taxon>
        <taxon>Saprospira</taxon>
    </lineage>
</organism>
<evidence type="ECO:0000313" key="1">
    <source>
        <dbReference type="EMBL" id="AFC23191.1"/>
    </source>
</evidence>